<dbReference type="Proteomes" id="UP000054703">
    <property type="component" value="Unassembled WGS sequence"/>
</dbReference>
<proteinExistence type="predicted"/>
<evidence type="ECO:0000313" key="1">
    <source>
        <dbReference type="EMBL" id="KTD69987.1"/>
    </source>
</evidence>
<organism evidence="1 2">
    <name type="scientific">Legionella santicrucis</name>
    <dbReference type="NCBI Taxonomy" id="45074"/>
    <lineage>
        <taxon>Bacteria</taxon>
        <taxon>Pseudomonadati</taxon>
        <taxon>Pseudomonadota</taxon>
        <taxon>Gammaproteobacteria</taxon>
        <taxon>Legionellales</taxon>
        <taxon>Legionellaceae</taxon>
        <taxon>Legionella</taxon>
    </lineage>
</organism>
<accession>A0A0W0ZMG6</accession>
<dbReference type="STRING" id="45074.Lsan_0071"/>
<gene>
    <name evidence="1" type="ORF">Lsan_0071</name>
</gene>
<sequence length="69" mass="8199">MLGECILDYCIASVQFLLKINNILMNTPHIEYSQEKLKILDHKVLDIGYYNPIYEKNGYFFCNLIYTMQ</sequence>
<dbReference type="EMBL" id="LNYU01000003">
    <property type="protein sequence ID" value="KTD69987.1"/>
    <property type="molecule type" value="Genomic_DNA"/>
</dbReference>
<comment type="caution">
    <text evidence="1">The sequence shown here is derived from an EMBL/GenBank/DDBJ whole genome shotgun (WGS) entry which is preliminary data.</text>
</comment>
<keyword evidence="2" id="KW-1185">Reference proteome</keyword>
<name>A0A0W0ZMG6_9GAMM</name>
<dbReference type="AlphaFoldDB" id="A0A0W0ZMG6"/>
<evidence type="ECO:0000313" key="2">
    <source>
        <dbReference type="Proteomes" id="UP000054703"/>
    </source>
</evidence>
<dbReference type="PATRIC" id="fig|45074.5.peg.78"/>
<reference evidence="1 2" key="1">
    <citation type="submission" date="2015-11" db="EMBL/GenBank/DDBJ databases">
        <title>Genomic analysis of 38 Legionella species identifies large and diverse effector repertoires.</title>
        <authorList>
            <person name="Burstein D."/>
            <person name="Amaro F."/>
            <person name="Zusman T."/>
            <person name="Lifshitz Z."/>
            <person name="Cohen O."/>
            <person name="Gilbert J.A."/>
            <person name="Pupko T."/>
            <person name="Shuman H.A."/>
            <person name="Segal G."/>
        </authorList>
    </citation>
    <scope>NUCLEOTIDE SEQUENCE [LARGE SCALE GENOMIC DNA]</scope>
    <source>
        <strain evidence="1 2">SC-63-C7</strain>
    </source>
</reference>
<protein>
    <submittedName>
        <fullName evidence="1">Uncharacterized protein</fullName>
    </submittedName>
</protein>